<dbReference type="EMBL" id="MFQH01000024">
    <property type="protein sequence ID" value="OGH77375.1"/>
    <property type="molecule type" value="Genomic_DNA"/>
</dbReference>
<dbReference type="Proteomes" id="UP000177040">
    <property type="component" value="Unassembled WGS sequence"/>
</dbReference>
<reference evidence="1 2" key="1">
    <citation type="journal article" date="2016" name="Nat. Commun.">
        <title>Thousands of microbial genomes shed light on interconnected biogeochemical processes in an aquifer system.</title>
        <authorList>
            <person name="Anantharaman K."/>
            <person name="Brown C.T."/>
            <person name="Hug L.A."/>
            <person name="Sharon I."/>
            <person name="Castelle C.J."/>
            <person name="Probst A.J."/>
            <person name="Thomas B.C."/>
            <person name="Singh A."/>
            <person name="Wilkins M.J."/>
            <person name="Karaoz U."/>
            <person name="Brodie E.L."/>
            <person name="Williams K.H."/>
            <person name="Hubbard S.S."/>
            <person name="Banfield J.F."/>
        </authorList>
    </citation>
    <scope>NUCLEOTIDE SEQUENCE [LARGE SCALE GENOMIC DNA]</scope>
</reference>
<name>A0A1F6N089_9BACT</name>
<comment type="caution">
    <text evidence="1">The sequence shown here is derived from an EMBL/GenBank/DDBJ whole genome shotgun (WGS) entry which is preliminary data.</text>
</comment>
<gene>
    <name evidence="1" type="ORF">A2983_01575</name>
</gene>
<sequence length="246" mass="28237">MEKLNRLTLKDFLVQREIDVDSLMVTFLRRMAEEQPLLSQVEINFISPDEEPNTGGFFDVIELGEGKFVPTIFIVTEQTNHMVALMKNRQTSIEMSASMLALSFENMTPRLLRLFIIAHELGHATDYIKNYEKYGGIQEWREHYEANLLLLPVTGLDPAELQSEISGCKSLEEFFSVFPSLRKSINLLGIKTLSELQRAQEIAYRTSPYESYADNFAAEFIKRNAVKLGLQEMLSEENKFILKRAA</sequence>
<protein>
    <recommendedName>
        <fullName evidence="3">IrrE N-terminal-like domain-containing protein</fullName>
    </recommendedName>
</protein>
<accession>A0A1F6N089</accession>
<evidence type="ECO:0000313" key="1">
    <source>
        <dbReference type="EMBL" id="OGH77375.1"/>
    </source>
</evidence>
<organism evidence="1 2">
    <name type="scientific">Candidatus Magasanikbacteria bacterium RIFCSPLOWO2_01_FULL_40_15</name>
    <dbReference type="NCBI Taxonomy" id="1798686"/>
    <lineage>
        <taxon>Bacteria</taxon>
        <taxon>Candidatus Magasanikiibacteriota</taxon>
    </lineage>
</organism>
<proteinExistence type="predicted"/>
<evidence type="ECO:0000313" key="2">
    <source>
        <dbReference type="Proteomes" id="UP000177040"/>
    </source>
</evidence>
<evidence type="ECO:0008006" key="3">
    <source>
        <dbReference type="Google" id="ProtNLM"/>
    </source>
</evidence>
<dbReference type="AlphaFoldDB" id="A0A1F6N089"/>